<evidence type="ECO:0000259" key="3">
    <source>
        <dbReference type="PROSITE" id="PS50006"/>
    </source>
</evidence>
<dbReference type="SMART" id="SM00240">
    <property type="entry name" value="FHA"/>
    <property type="match status" value="2"/>
</dbReference>
<reference evidence="4" key="1">
    <citation type="submission" date="2020-03" db="EMBL/GenBank/DDBJ databases">
        <authorList>
            <person name="Guo F."/>
        </authorList>
    </citation>
    <scope>NUCLEOTIDE SEQUENCE</scope>
    <source>
        <strain evidence="4">JCM 30134</strain>
    </source>
</reference>
<dbReference type="InterPro" id="IPR008984">
    <property type="entry name" value="SMAD_FHA_dom_sf"/>
</dbReference>
<evidence type="ECO:0000313" key="4">
    <source>
        <dbReference type="EMBL" id="NHO64377.1"/>
    </source>
</evidence>
<sequence length="283" mass="31203">MLKIQFKDKRQDPIWIVERRYTIGSSGDNHLAVSDASLSPLHARLLTKDNKLFLKDNNTQTGSYVNERRVTEKQLLPGDTIRLGQVEFNILDSRSPSSDSTSPQSIRPHWSLVAKSGSLSGREFLITSTPSTLGRSSQCDICIPGSHLSRQHLQLTLIEQELHLRDLGSVNGTYLNDQRIVEAIAKPGDQLRLDVHCFHIIGPGDASDNQRTARSCTGVPGPVKRKAVTTAPKQWKTKPTSPGNRITPELEAAAPMPKWVSSLSVLLCGTLLATLIYLFVLGH</sequence>
<dbReference type="InterPro" id="IPR050923">
    <property type="entry name" value="Cell_Proc_Reg/RNA_Proc"/>
</dbReference>
<organism evidence="4 5">
    <name type="scientific">Pseudomaricurvus hydrocarbonicus</name>
    <dbReference type="NCBI Taxonomy" id="1470433"/>
    <lineage>
        <taxon>Bacteria</taxon>
        <taxon>Pseudomonadati</taxon>
        <taxon>Pseudomonadota</taxon>
        <taxon>Gammaproteobacteria</taxon>
        <taxon>Cellvibrionales</taxon>
        <taxon>Cellvibrionaceae</taxon>
        <taxon>Pseudomaricurvus</taxon>
    </lineage>
</organism>
<feature type="domain" description="FHA" evidence="3">
    <location>
        <begin position="21"/>
        <end position="70"/>
    </location>
</feature>
<accession>A0A9E5JPS4</accession>
<dbReference type="SUPFAM" id="SSF49879">
    <property type="entry name" value="SMAD/FHA domain"/>
    <property type="match status" value="2"/>
</dbReference>
<evidence type="ECO:0000256" key="2">
    <source>
        <dbReference type="SAM" id="Phobius"/>
    </source>
</evidence>
<dbReference type="EMBL" id="JAAONZ010000001">
    <property type="protein sequence ID" value="NHO64377.1"/>
    <property type="molecule type" value="Genomic_DNA"/>
</dbReference>
<dbReference type="Proteomes" id="UP000787472">
    <property type="component" value="Unassembled WGS sequence"/>
</dbReference>
<evidence type="ECO:0000313" key="5">
    <source>
        <dbReference type="Proteomes" id="UP000787472"/>
    </source>
</evidence>
<keyword evidence="2" id="KW-1133">Transmembrane helix</keyword>
<keyword evidence="2" id="KW-0472">Membrane</keyword>
<feature type="region of interest" description="Disordered" evidence="1">
    <location>
        <begin position="209"/>
        <end position="246"/>
    </location>
</feature>
<proteinExistence type="predicted"/>
<dbReference type="Pfam" id="PF00498">
    <property type="entry name" value="FHA"/>
    <property type="match status" value="2"/>
</dbReference>
<dbReference type="Gene3D" id="2.60.200.20">
    <property type="match status" value="2"/>
</dbReference>
<comment type="caution">
    <text evidence="4">The sequence shown here is derived from an EMBL/GenBank/DDBJ whole genome shotgun (WGS) entry which is preliminary data.</text>
</comment>
<protein>
    <submittedName>
        <fullName evidence="4">FHA domain-containing protein</fullName>
    </submittedName>
</protein>
<dbReference type="InterPro" id="IPR000253">
    <property type="entry name" value="FHA_dom"/>
</dbReference>
<keyword evidence="2" id="KW-0812">Transmembrane</keyword>
<dbReference type="RefSeq" id="WP_167181318.1">
    <property type="nucleotide sequence ID" value="NZ_JAAONZ010000001.1"/>
</dbReference>
<evidence type="ECO:0000256" key="1">
    <source>
        <dbReference type="SAM" id="MobiDB-lite"/>
    </source>
</evidence>
<feature type="transmembrane region" description="Helical" evidence="2">
    <location>
        <begin position="259"/>
        <end position="280"/>
    </location>
</feature>
<dbReference type="AlphaFoldDB" id="A0A9E5JPS4"/>
<gene>
    <name evidence="4" type="ORF">G8770_02290</name>
</gene>
<dbReference type="PANTHER" id="PTHR23308">
    <property type="entry name" value="NUCLEAR INHIBITOR OF PROTEIN PHOSPHATASE-1"/>
    <property type="match status" value="1"/>
</dbReference>
<dbReference type="PROSITE" id="PS50006">
    <property type="entry name" value="FHA_DOMAIN"/>
    <property type="match status" value="2"/>
</dbReference>
<dbReference type="CDD" id="cd00060">
    <property type="entry name" value="FHA"/>
    <property type="match status" value="2"/>
</dbReference>
<name>A0A9E5JPS4_9GAMM</name>
<feature type="domain" description="FHA" evidence="3">
    <location>
        <begin position="131"/>
        <end position="180"/>
    </location>
</feature>
<keyword evidence="5" id="KW-1185">Reference proteome</keyword>